<keyword evidence="5" id="KW-0479">Metal-binding</keyword>
<evidence type="ECO:0000259" key="11">
    <source>
        <dbReference type="PROSITE" id="PS50178"/>
    </source>
</evidence>
<dbReference type="PANTHER" id="PTHR46275">
    <property type="entry name" value="HEPATOCYTE GROWTH FACTOR-REGULATED TYROSINE KINASE SUBSTRATE"/>
    <property type="match status" value="1"/>
</dbReference>
<dbReference type="Gene3D" id="1.20.5.1940">
    <property type="match status" value="1"/>
</dbReference>
<evidence type="ECO:0000256" key="5">
    <source>
        <dbReference type="ARBA" id="ARBA00022723"/>
    </source>
</evidence>
<keyword evidence="9" id="KW-0175">Coiled coil</keyword>
<evidence type="ECO:0000256" key="9">
    <source>
        <dbReference type="SAM" id="Coils"/>
    </source>
</evidence>
<dbReference type="InterPro" id="IPR002014">
    <property type="entry name" value="VHS_dom"/>
</dbReference>
<organism evidence="13 14">
    <name type="scientific">Pristionchus fissidentatus</name>
    <dbReference type="NCBI Taxonomy" id="1538716"/>
    <lineage>
        <taxon>Eukaryota</taxon>
        <taxon>Metazoa</taxon>
        <taxon>Ecdysozoa</taxon>
        <taxon>Nematoda</taxon>
        <taxon>Chromadorea</taxon>
        <taxon>Rhabditida</taxon>
        <taxon>Rhabditina</taxon>
        <taxon>Diplogasteromorpha</taxon>
        <taxon>Diplogasteroidea</taxon>
        <taxon>Neodiplogasteridae</taxon>
        <taxon>Pristionchus</taxon>
    </lineage>
</organism>
<feature type="coiled-coil region" evidence="9">
    <location>
        <begin position="466"/>
        <end position="511"/>
    </location>
</feature>
<feature type="compositionally biased region" description="Low complexity" evidence="10">
    <location>
        <begin position="595"/>
        <end position="608"/>
    </location>
</feature>
<dbReference type="InterPro" id="IPR000306">
    <property type="entry name" value="Znf_FYVE"/>
</dbReference>
<evidence type="ECO:0000256" key="10">
    <source>
        <dbReference type="SAM" id="MobiDB-lite"/>
    </source>
</evidence>
<evidence type="ECO:0000256" key="8">
    <source>
        <dbReference type="PROSITE-ProRule" id="PRU00091"/>
    </source>
</evidence>
<dbReference type="PIRSF" id="PIRSF036956">
    <property type="entry name" value="Hrs_Vps27"/>
    <property type="match status" value="1"/>
</dbReference>
<gene>
    <name evidence="13" type="ORF">PFISCL1PPCAC_14690</name>
</gene>
<dbReference type="EMBL" id="BTSY01000004">
    <property type="protein sequence ID" value="GMT23393.1"/>
    <property type="molecule type" value="Genomic_DNA"/>
</dbReference>
<proteinExistence type="predicted"/>
<dbReference type="SMART" id="SM00064">
    <property type="entry name" value="FYVE"/>
    <property type="match status" value="1"/>
</dbReference>
<dbReference type="InterPro" id="IPR011011">
    <property type="entry name" value="Znf_FYVE_PHD"/>
</dbReference>
<dbReference type="PROSITE" id="PS50178">
    <property type="entry name" value="ZF_FYVE"/>
    <property type="match status" value="1"/>
</dbReference>
<feature type="coiled-coil region" evidence="9">
    <location>
        <begin position="242"/>
        <end position="281"/>
    </location>
</feature>
<dbReference type="GO" id="GO:0031623">
    <property type="term" value="P:receptor internalization"/>
    <property type="evidence" value="ECO:0007669"/>
    <property type="project" value="TreeGrafter"/>
</dbReference>
<dbReference type="FunFam" id="3.30.40.10:FF:000105">
    <property type="entry name" value="WD repeat and FYVE domain-containing protein 2"/>
    <property type="match status" value="1"/>
</dbReference>
<evidence type="ECO:0000256" key="1">
    <source>
        <dbReference type="ARBA" id="ARBA00004496"/>
    </source>
</evidence>
<dbReference type="Gene3D" id="3.30.40.10">
    <property type="entry name" value="Zinc/RING finger domain, C3HC4 (zinc finger)"/>
    <property type="match status" value="1"/>
</dbReference>
<dbReference type="Proteomes" id="UP001432322">
    <property type="component" value="Unassembled WGS sequence"/>
</dbReference>
<dbReference type="InterPro" id="IPR017073">
    <property type="entry name" value="HGS/VPS27"/>
</dbReference>
<evidence type="ECO:0000256" key="7">
    <source>
        <dbReference type="ARBA" id="ARBA00022833"/>
    </source>
</evidence>
<feature type="domain" description="VHS" evidence="12">
    <location>
        <begin position="25"/>
        <end position="152"/>
    </location>
</feature>
<reference evidence="13" key="1">
    <citation type="submission" date="2023-10" db="EMBL/GenBank/DDBJ databases">
        <title>Genome assembly of Pristionchus species.</title>
        <authorList>
            <person name="Yoshida K."/>
            <person name="Sommer R.J."/>
        </authorList>
    </citation>
    <scope>NUCLEOTIDE SEQUENCE</scope>
    <source>
        <strain evidence="13">RS5133</strain>
    </source>
</reference>
<dbReference type="PANTHER" id="PTHR46275:SF1">
    <property type="entry name" value="HEPATOCYTE GROWTH FACTOR-REGULATED TYROSINE KINASE SUBSTRATE"/>
    <property type="match status" value="1"/>
</dbReference>
<feature type="region of interest" description="Disordered" evidence="10">
    <location>
        <begin position="581"/>
        <end position="608"/>
    </location>
</feature>
<dbReference type="GO" id="GO:0035091">
    <property type="term" value="F:phosphatidylinositol binding"/>
    <property type="evidence" value="ECO:0007669"/>
    <property type="project" value="InterPro"/>
</dbReference>
<evidence type="ECO:0000259" key="12">
    <source>
        <dbReference type="PROSITE" id="PS50179"/>
    </source>
</evidence>
<keyword evidence="7" id="KW-0862">Zinc</keyword>
<dbReference type="InterPro" id="IPR024641">
    <property type="entry name" value="HRS_helical"/>
</dbReference>
<comment type="subcellular location">
    <subcellularLocation>
        <location evidence="1">Cytoplasm</location>
    </subcellularLocation>
</comment>
<sequence>ITYCSLFGRKDSEMSKRFDKALDKATDPTLLEPNWDAILDCVDQIRAGEIPAKTAVIALRKKLLSDNPHSVLNALLVLDACVKNCGSKVHTEISTREFMTEYRELVMSKSELVRDKALEMLQCWSMAFVTQPAYKLIVDTHNLLKLSGFTFPPLKDPESMYIAQVAPEWVDGDKCYRCRTEFGMFTRKHHCRACGQIFCDPCSSKNMALPLLGIEKPVRVCDSCSEKGVNAGRNTTVDGEAKKKMVAAAADKEKELKEKEEEELQLALAISQSEAEAKERERKMYSIYNGDSNGASRVDDNSSIAPSESLGYRGTAPSMADNDLGVANDDPLAKYLNRDYWEKKTEDSTIKKIEDWKISTPVVTVPPLSEFGSHKDSAPSFTLPPTPTVMGVQDDQAATESINFCDKLKEQVTMMDSRIRSNIARGRSIINDSAIETLFEKLTGWHSEVLGRMAKLDEERVQLESLQDHLAHIGEARQAMDALRDEHGRRMREEEEERRRQKQANMHYKLEMMRAKKHEMLMNQRHAALERFQQNEMMHRMGGYGIAPPSQGMQPPQGMQQPQYGQYPGHPGHPGMYGGTPQGYTGEQNGGQSMQPVQQLQQGHPQMQQSMVNGQHAGMGYGVPQMQQQQQIPHQQQMEQQSIHAHYHMGHDTSMAAPPSANGVADHSIQSIPPSHLQYAPVPQVDQSMHSIPSVHPQYTSHPAPPNAAPQEEQSNLLISFD</sequence>
<feature type="domain" description="FYVE-type" evidence="11">
    <location>
        <begin position="169"/>
        <end position="229"/>
    </location>
</feature>
<dbReference type="InterPro" id="IPR008942">
    <property type="entry name" value="ENTH_VHS"/>
</dbReference>
<dbReference type="Pfam" id="PF01363">
    <property type="entry name" value="FYVE"/>
    <property type="match status" value="1"/>
</dbReference>
<evidence type="ECO:0000313" key="13">
    <source>
        <dbReference type="EMBL" id="GMT23393.1"/>
    </source>
</evidence>
<protein>
    <recommendedName>
        <fullName evidence="2">Hepatocyte growth factor-regulated tyrosine kinase substrate</fullName>
    </recommendedName>
</protein>
<feature type="compositionally biased region" description="Polar residues" evidence="10">
    <location>
        <begin position="582"/>
        <end position="594"/>
    </location>
</feature>
<dbReference type="CDD" id="cd15720">
    <property type="entry name" value="FYVE_Hrs"/>
    <property type="match status" value="1"/>
</dbReference>
<dbReference type="Gene3D" id="1.25.40.90">
    <property type="match status" value="1"/>
</dbReference>
<name>A0AAV5VYE7_9BILA</name>
<dbReference type="PROSITE" id="PS50179">
    <property type="entry name" value="VHS"/>
    <property type="match status" value="1"/>
</dbReference>
<feature type="compositionally biased region" description="Polar residues" evidence="10">
    <location>
        <begin position="685"/>
        <end position="701"/>
    </location>
</feature>
<dbReference type="SUPFAM" id="SSF48464">
    <property type="entry name" value="ENTH/VHS domain"/>
    <property type="match status" value="1"/>
</dbReference>
<dbReference type="AlphaFoldDB" id="A0AAV5VYE7"/>
<keyword evidence="4" id="KW-0597">Phosphoprotein</keyword>
<comment type="caution">
    <text evidence="13">The sequence shown here is derived from an EMBL/GenBank/DDBJ whole genome shotgun (WGS) entry which is preliminary data.</text>
</comment>
<dbReference type="GO" id="GO:0005769">
    <property type="term" value="C:early endosome"/>
    <property type="evidence" value="ECO:0007669"/>
    <property type="project" value="TreeGrafter"/>
</dbReference>
<dbReference type="GO" id="GO:0008270">
    <property type="term" value="F:zinc ion binding"/>
    <property type="evidence" value="ECO:0007669"/>
    <property type="project" value="UniProtKB-KW"/>
</dbReference>
<keyword evidence="6 8" id="KW-0863">Zinc-finger</keyword>
<dbReference type="SUPFAM" id="SSF57903">
    <property type="entry name" value="FYVE/PHD zinc finger"/>
    <property type="match status" value="1"/>
</dbReference>
<evidence type="ECO:0000256" key="6">
    <source>
        <dbReference type="ARBA" id="ARBA00022771"/>
    </source>
</evidence>
<dbReference type="InterPro" id="IPR003903">
    <property type="entry name" value="UIM_dom"/>
</dbReference>
<dbReference type="Pfam" id="PF00790">
    <property type="entry name" value="VHS"/>
    <property type="match status" value="1"/>
</dbReference>
<evidence type="ECO:0000256" key="3">
    <source>
        <dbReference type="ARBA" id="ARBA00022490"/>
    </source>
</evidence>
<dbReference type="Pfam" id="PF12210">
    <property type="entry name" value="Hrs_helical"/>
    <property type="match status" value="1"/>
</dbReference>
<keyword evidence="3" id="KW-0963">Cytoplasm</keyword>
<dbReference type="InterPro" id="IPR013083">
    <property type="entry name" value="Znf_RING/FYVE/PHD"/>
</dbReference>
<dbReference type="InterPro" id="IPR017455">
    <property type="entry name" value="Znf_FYVE-rel"/>
</dbReference>
<evidence type="ECO:0000256" key="2">
    <source>
        <dbReference type="ARBA" id="ARBA00015450"/>
    </source>
</evidence>
<dbReference type="GO" id="GO:0043130">
    <property type="term" value="F:ubiquitin binding"/>
    <property type="evidence" value="ECO:0007669"/>
    <property type="project" value="InterPro"/>
</dbReference>
<evidence type="ECO:0000313" key="14">
    <source>
        <dbReference type="Proteomes" id="UP001432322"/>
    </source>
</evidence>
<evidence type="ECO:0000256" key="4">
    <source>
        <dbReference type="ARBA" id="ARBA00022553"/>
    </source>
</evidence>
<feature type="region of interest" description="Disordered" evidence="10">
    <location>
        <begin position="652"/>
        <end position="722"/>
    </location>
</feature>
<accession>A0AAV5VYE7</accession>
<dbReference type="GO" id="GO:0032456">
    <property type="term" value="P:endocytic recycling"/>
    <property type="evidence" value="ECO:0007669"/>
    <property type="project" value="TreeGrafter"/>
</dbReference>
<feature type="compositionally biased region" description="Polar residues" evidence="10">
    <location>
        <begin position="712"/>
        <end position="722"/>
    </location>
</feature>
<keyword evidence="14" id="KW-1185">Reference proteome</keyword>
<feature type="non-terminal residue" evidence="13">
    <location>
        <position position="1"/>
    </location>
</feature>
<dbReference type="SMART" id="SM00288">
    <property type="entry name" value="VHS"/>
    <property type="match status" value="1"/>
</dbReference>
<dbReference type="PROSITE" id="PS50330">
    <property type="entry name" value="UIM"/>
    <property type="match status" value="1"/>
</dbReference>